<proteinExistence type="predicted"/>
<dbReference type="EMBL" id="KV417696">
    <property type="protein sequence ID" value="KZP09596.1"/>
    <property type="molecule type" value="Genomic_DNA"/>
</dbReference>
<gene>
    <name evidence="2" type="ORF">FIBSPDRAFT_873449</name>
</gene>
<evidence type="ECO:0000313" key="3">
    <source>
        <dbReference type="Proteomes" id="UP000076532"/>
    </source>
</evidence>
<dbReference type="STRING" id="436010.A0A165YIP7"/>
<sequence>RRAASLVPEGTVGEDVAPVPSSSADTGLGEGQDYKRVLARLHGIIAKVQDAQLRAASGPVQDVLPVSIIADQEWGSLVRVCMREEDAAAAELAVDLMKRSGASVSEESINHVLAFYAERGDVPRAETFMANALGASPTETQRDLHIKAHLRAAAPKTIPEQALSVLHNYELQSTPAPMSSYSRLIAALFS</sequence>
<accession>A0A165YIP7</accession>
<dbReference type="AlphaFoldDB" id="A0A165YIP7"/>
<dbReference type="InterPro" id="IPR011990">
    <property type="entry name" value="TPR-like_helical_dom_sf"/>
</dbReference>
<reference evidence="2 3" key="1">
    <citation type="journal article" date="2016" name="Mol. Biol. Evol.">
        <title>Comparative Genomics of Early-Diverging Mushroom-Forming Fungi Provides Insights into the Origins of Lignocellulose Decay Capabilities.</title>
        <authorList>
            <person name="Nagy L.G."/>
            <person name="Riley R."/>
            <person name="Tritt A."/>
            <person name="Adam C."/>
            <person name="Daum C."/>
            <person name="Floudas D."/>
            <person name="Sun H."/>
            <person name="Yadav J.S."/>
            <person name="Pangilinan J."/>
            <person name="Larsson K.H."/>
            <person name="Matsuura K."/>
            <person name="Barry K."/>
            <person name="Labutti K."/>
            <person name="Kuo R."/>
            <person name="Ohm R.A."/>
            <person name="Bhattacharya S.S."/>
            <person name="Shirouzu T."/>
            <person name="Yoshinaga Y."/>
            <person name="Martin F.M."/>
            <person name="Grigoriev I.V."/>
            <person name="Hibbett D.S."/>
        </authorList>
    </citation>
    <scope>NUCLEOTIDE SEQUENCE [LARGE SCALE GENOMIC DNA]</scope>
    <source>
        <strain evidence="2 3">CBS 109695</strain>
    </source>
</reference>
<feature type="non-terminal residue" evidence="2">
    <location>
        <position position="1"/>
    </location>
</feature>
<evidence type="ECO:0008006" key="4">
    <source>
        <dbReference type="Google" id="ProtNLM"/>
    </source>
</evidence>
<dbReference type="OrthoDB" id="5588846at2759"/>
<organism evidence="2 3">
    <name type="scientific">Athelia psychrophila</name>
    <dbReference type="NCBI Taxonomy" id="1759441"/>
    <lineage>
        <taxon>Eukaryota</taxon>
        <taxon>Fungi</taxon>
        <taxon>Dikarya</taxon>
        <taxon>Basidiomycota</taxon>
        <taxon>Agaricomycotina</taxon>
        <taxon>Agaricomycetes</taxon>
        <taxon>Agaricomycetidae</taxon>
        <taxon>Atheliales</taxon>
        <taxon>Atheliaceae</taxon>
        <taxon>Athelia</taxon>
    </lineage>
</organism>
<feature type="region of interest" description="Disordered" evidence="1">
    <location>
        <begin position="1"/>
        <end position="28"/>
    </location>
</feature>
<name>A0A165YIP7_9AGAM</name>
<protein>
    <recommendedName>
        <fullName evidence="4">Pentacotripeptide-repeat region of PRORP domain-containing protein</fullName>
    </recommendedName>
</protein>
<feature type="non-terminal residue" evidence="2">
    <location>
        <position position="190"/>
    </location>
</feature>
<dbReference type="Proteomes" id="UP000076532">
    <property type="component" value="Unassembled WGS sequence"/>
</dbReference>
<dbReference type="Gene3D" id="1.25.40.10">
    <property type="entry name" value="Tetratricopeptide repeat domain"/>
    <property type="match status" value="1"/>
</dbReference>
<evidence type="ECO:0000256" key="1">
    <source>
        <dbReference type="SAM" id="MobiDB-lite"/>
    </source>
</evidence>
<evidence type="ECO:0000313" key="2">
    <source>
        <dbReference type="EMBL" id="KZP09596.1"/>
    </source>
</evidence>
<keyword evidence="3" id="KW-1185">Reference proteome</keyword>